<dbReference type="AlphaFoldDB" id="A0A0N4VDE7"/>
<keyword evidence="4" id="KW-1185">Reference proteome</keyword>
<feature type="zinc finger region" description="C3H1-type" evidence="1">
    <location>
        <begin position="284"/>
        <end position="314"/>
    </location>
</feature>
<dbReference type="Proteomes" id="UP000274131">
    <property type="component" value="Unassembled WGS sequence"/>
</dbReference>
<organism evidence="5">
    <name type="scientific">Enterobius vermicularis</name>
    <name type="common">Human pinworm</name>
    <dbReference type="NCBI Taxonomy" id="51028"/>
    <lineage>
        <taxon>Eukaryota</taxon>
        <taxon>Metazoa</taxon>
        <taxon>Ecdysozoa</taxon>
        <taxon>Nematoda</taxon>
        <taxon>Chromadorea</taxon>
        <taxon>Rhabditida</taxon>
        <taxon>Spirurina</taxon>
        <taxon>Oxyuridomorpha</taxon>
        <taxon>Oxyuroidea</taxon>
        <taxon>Oxyuridae</taxon>
        <taxon>Enterobius</taxon>
    </lineage>
</organism>
<gene>
    <name evidence="3" type="ORF">EVEC_LOCUS8113</name>
</gene>
<protein>
    <submittedName>
        <fullName evidence="5">C3H1-type domain-containing protein</fullName>
    </submittedName>
</protein>
<reference evidence="5" key="1">
    <citation type="submission" date="2017-02" db="UniProtKB">
        <authorList>
            <consortium name="WormBaseParasite"/>
        </authorList>
    </citation>
    <scope>IDENTIFICATION</scope>
</reference>
<evidence type="ECO:0000313" key="5">
    <source>
        <dbReference type="WBParaSite" id="EVEC_0000862901-mRNA-1"/>
    </source>
</evidence>
<keyword evidence="1" id="KW-0479">Metal-binding</keyword>
<feature type="domain" description="C3H1-type" evidence="2">
    <location>
        <begin position="284"/>
        <end position="314"/>
    </location>
</feature>
<proteinExistence type="predicted"/>
<keyword evidence="1" id="KW-0862">Zinc</keyword>
<sequence length="323" mass="36338">MFSNDVGNPVALPQSKVVISPAQTSYKPLAVTPYVINPNLTPDGLSAYIAAPTVAIANHSLYTPLTTVDGLAEPFSTRSLRQNVQFLITNRAEKPPKKIPDESLMKTCVSPEKITSNPDILFSEAYEKRSNNGAQRVLAHLGNQNVNDMNAPSYNDSLEDNIQNVYNVAQTSNKKYSNDDLANMTVEESQTRSDPEIEESITSIQRGVSEMYIHSLPKRQIVNNSARCSRPRKHHRKNSQSCISCGTMSKRMHLPLRYAKHTLETVYEGSIEDPERQEEANGNTNEQKICDMYLWCGYCLFGNHCLYADTHDSNKFRDWPFDV</sequence>
<accession>A0A0N4VDE7</accession>
<dbReference type="WBParaSite" id="EVEC_0000862901-mRNA-1">
    <property type="protein sequence ID" value="EVEC_0000862901-mRNA-1"/>
    <property type="gene ID" value="EVEC_0000862901"/>
</dbReference>
<name>A0A0N4VDE7_ENTVE</name>
<keyword evidence="1" id="KW-0863">Zinc-finger</keyword>
<dbReference type="EMBL" id="UXUI01009267">
    <property type="protein sequence ID" value="VDD93362.1"/>
    <property type="molecule type" value="Genomic_DNA"/>
</dbReference>
<evidence type="ECO:0000313" key="4">
    <source>
        <dbReference type="Proteomes" id="UP000274131"/>
    </source>
</evidence>
<evidence type="ECO:0000256" key="1">
    <source>
        <dbReference type="PROSITE-ProRule" id="PRU00723"/>
    </source>
</evidence>
<evidence type="ECO:0000313" key="3">
    <source>
        <dbReference type="EMBL" id="VDD93362.1"/>
    </source>
</evidence>
<reference evidence="3 4" key="2">
    <citation type="submission" date="2018-10" db="EMBL/GenBank/DDBJ databases">
        <authorList>
            <consortium name="Pathogen Informatics"/>
        </authorList>
    </citation>
    <scope>NUCLEOTIDE SEQUENCE [LARGE SCALE GENOMIC DNA]</scope>
</reference>
<dbReference type="InterPro" id="IPR000571">
    <property type="entry name" value="Znf_CCCH"/>
</dbReference>
<evidence type="ECO:0000259" key="2">
    <source>
        <dbReference type="PROSITE" id="PS50103"/>
    </source>
</evidence>
<dbReference type="GO" id="GO:0008270">
    <property type="term" value="F:zinc ion binding"/>
    <property type="evidence" value="ECO:0007669"/>
    <property type="project" value="UniProtKB-KW"/>
</dbReference>
<dbReference type="PROSITE" id="PS50103">
    <property type="entry name" value="ZF_C3H1"/>
    <property type="match status" value="1"/>
</dbReference>